<evidence type="ECO:0000256" key="1">
    <source>
        <dbReference type="SAM" id="MobiDB-lite"/>
    </source>
</evidence>
<feature type="compositionally biased region" description="Polar residues" evidence="1">
    <location>
        <begin position="1"/>
        <end position="16"/>
    </location>
</feature>
<reference evidence="2 3" key="1">
    <citation type="submission" date="2013-04" db="EMBL/GenBank/DDBJ databases">
        <title>The Genome Sequence of Bacteroides uniformis dnLKV2.</title>
        <authorList>
            <consortium name="The Broad Institute Genomics Platform"/>
            <consortium name="The Broad Institute Genome Sequencing Center for Infectious Disease"/>
            <person name="Earl A."/>
            <person name="Xavier R."/>
            <person name="Kuhn K."/>
            <person name="Stappenbeck T."/>
            <person name="Walker B."/>
            <person name="Young S."/>
            <person name="Zeng Q."/>
            <person name="Gargeya S."/>
            <person name="Fitzgerald M."/>
            <person name="Haas B."/>
            <person name="Abouelleil A."/>
            <person name="Allen A.W."/>
            <person name="Alvarado L."/>
            <person name="Arachchi H.M."/>
            <person name="Berlin A.M."/>
            <person name="Chapman S.B."/>
            <person name="Gainer-Dewar J."/>
            <person name="Goldberg J."/>
            <person name="Griggs A."/>
            <person name="Gujja S."/>
            <person name="Hansen M."/>
            <person name="Howarth C."/>
            <person name="Imamovic A."/>
            <person name="Ireland A."/>
            <person name="Larimer J."/>
            <person name="McCowan C."/>
            <person name="Murphy C."/>
            <person name="Pearson M."/>
            <person name="Poon T.W."/>
            <person name="Priest M."/>
            <person name="Roberts A."/>
            <person name="Saif S."/>
            <person name="Shea T."/>
            <person name="Sisk P."/>
            <person name="Sykes S."/>
            <person name="Wortman J."/>
            <person name="Nusbaum C."/>
            <person name="Birren B."/>
        </authorList>
    </citation>
    <scope>NUCLEOTIDE SEQUENCE [LARGE SCALE GENOMIC DNA]</scope>
    <source>
        <strain evidence="3">dnLKV2</strain>
    </source>
</reference>
<name>R9HZ45_BACUN</name>
<comment type="caution">
    <text evidence="2">The sequence shown here is derived from an EMBL/GenBank/DDBJ whole genome shotgun (WGS) entry which is preliminary data.</text>
</comment>
<dbReference type="AlphaFoldDB" id="R9HZ45"/>
<feature type="region of interest" description="Disordered" evidence="1">
    <location>
        <begin position="1"/>
        <end position="22"/>
    </location>
</feature>
<proteinExistence type="predicted"/>
<sequence length="335" mass="38157">MVNRNNMYGKSGSCRTQADGREGGSKALTMDLVESLMPASYSLVWVDYRDNLYDSLDIVGECIKEKSAGPLYEKAEGWYDEQRFLIIREIWGQIKSGISGEGFDEDAVEEFMEAHRDDIMDAIYERDDSDAVSELVRHTRDVPVRIEMLSNYDCINSHWLESQGGYVYPDSYFGDMVDALNLNPAKVKRFLTEKGIAVYGRCHYRKSRDGKELVSYEDFHRELVNSCCGANLLTYIGKINLKELYESGFSVAKVTIPKDNYCGIFSSMYGGGSVLDMKLREDVTLELKIEDYHGYRLMIDNPRKKYDYSIGQVYGVSDSFFGETVKLTPVNQETA</sequence>
<dbReference type="Proteomes" id="UP000014212">
    <property type="component" value="Unassembled WGS sequence"/>
</dbReference>
<accession>R9HZ45</accession>
<dbReference type="HOGENOM" id="CLU_061548_0_0_10"/>
<gene>
    <name evidence="2" type="ORF">C801_03301</name>
</gene>
<dbReference type="PATRIC" id="fig|1235787.3.peg.3355"/>
<dbReference type="RefSeq" id="WP_016274068.1">
    <property type="nucleotide sequence ID" value="NZ_KE159488.1"/>
</dbReference>
<protein>
    <submittedName>
        <fullName evidence="2">Uncharacterized protein</fullName>
    </submittedName>
</protein>
<evidence type="ECO:0000313" key="2">
    <source>
        <dbReference type="EMBL" id="EOS06435.1"/>
    </source>
</evidence>
<organism evidence="2 3">
    <name type="scientific">Bacteroides uniformis dnLKV2</name>
    <dbReference type="NCBI Taxonomy" id="1235787"/>
    <lineage>
        <taxon>Bacteria</taxon>
        <taxon>Pseudomonadati</taxon>
        <taxon>Bacteroidota</taxon>
        <taxon>Bacteroidia</taxon>
        <taxon>Bacteroidales</taxon>
        <taxon>Bacteroidaceae</taxon>
        <taxon>Bacteroides</taxon>
    </lineage>
</organism>
<evidence type="ECO:0000313" key="3">
    <source>
        <dbReference type="Proteomes" id="UP000014212"/>
    </source>
</evidence>
<dbReference type="EMBL" id="ASSO01000011">
    <property type="protein sequence ID" value="EOS06435.1"/>
    <property type="molecule type" value="Genomic_DNA"/>
</dbReference>